<dbReference type="KEGG" id="serj:SGUI_2626"/>
<dbReference type="AlphaFoldDB" id="A0A1B1NEZ9"/>
<dbReference type="InterPro" id="IPR000073">
    <property type="entry name" value="AB_hydrolase_1"/>
</dbReference>
<evidence type="ECO:0000259" key="1">
    <source>
        <dbReference type="Pfam" id="PF00561"/>
    </source>
</evidence>
<evidence type="ECO:0000313" key="2">
    <source>
        <dbReference type="EMBL" id="ANS80022.1"/>
    </source>
</evidence>
<evidence type="ECO:0000313" key="3">
    <source>
        <dbReference type="Proteomes" id="UP000092482"/>
    </source>
</evidence>
<dbReference type="PANTHER" id="PTHR43194:SF2">
    <property type="entry name" value="PEROXISOMAL MEMBRANE PROTEIN LPX1"/>
    <property type="match status" value="1"/>
</dbReference>
<proteinExistence type="predicted"/>
<sequence>MPVGEVDLEVDVLGTGEPVLWIQTALLADELVPCARIVTATGRYASVLQHRRGYAGSDAATSPGSVGRDALDALGVLDACARPRAHVVGLSYAAAVALRLGADHPDRVATLTLIEPPPVHVPAGPDFRAANADLLERSLADGPAAALEHFLTLVSGPGWAAAYEHLLPGAVAQARRDARTFFEVDVPALLTWRMDDAAVARVTAPVLSVSGTASGPWFAQVRDWVRGILPHADEHLVQGAGHDLALTHAADVAGAVTTFLDAHPIGGGEAP</sequence>
<reference evidence="2 3" key="1">
    <citation type="submission" date="2016-03" db="EMBL/GenBank/DDBJ databases">
        <title>Shallow-sea hydrothermal system.</title>
        <authorList>
            <person name="Tang K."/>
        </authorList>
    </citation>
    <scope>NUCLEOTIDE SEQUENCE [LARGE SCALE GENOMIC DNA]</scope>
    <source>
        <strain evidence="2 3">JLT9</strain>
    </source>
</reference>
<dbReference type="InterPro" id="IPR029058">
    <property type="entry name" value="AB_hydrolase_fold"/>
</dbReference>
<dbReference type="SUPFAM" id="SSF53474">
    <property type="entry name" value="alpha/beta-Hydrolases"/>
    <property type="match status" value="1"/>
</dbReference>
<gene>
    <name evidence="2" type="ORF">SGUI_2626</name>
</gene>
<dbReference type="Proteomes" id="UP000092482">
    <property type="component" value="Chromosome"/>
</dbReference>
<keyword evidence="2" id="KW-0378">Hydrolase</keyword>
<name>A0A1B1NEZ9_9MICO</name>
<accession>A0A1B1NEZ9</accession>
<protein>
    <submittedName>
        <fullName evidence="2">Alpha/beta hydrolase fold</fullName>
    </submittedName>
</protein>
<dbReference type="Gene3D" id="3.40.50.1820">
    <property type="entry name" value="alpha/beta hydrolase"/>
    <property type="match status" value="1"/>
</dbReference>
<feature type="domain" description="AB hydrolase-1" evidence="1">
    <location>
        <begin position="34"/>
        <end position="150"/>
    </location>
</feature>
<dbReference type="GO" id="GO:0016787">
    <property type="term" value="F:hydrolase activity"/>
    <property type="evidence" value="ECO:0007669"/>
    <property type="project" value="UniProtKB-KW"/>
</dbReference>
<dbReference type="InterPro" id="IPR050228">
    <property type="entry name" value="Carboxylesterase_BioH"/>
</dbReference>
<dbReference type="Pfam" id="PF00561">
    <property type="entry name" value="Abhydrolase_1"/>
    <property type="match status" value="1"/>
</dbReference>
<dbReference type="PANTHER" id="PTHR43194">
    <property type="entry name" value="HYDROLASE ALPHA/BETA FOLD FAMILY"/>
    <property type="match status" value="1"/>
</dbReference>
<organism evidence="2 3">
    <name type="scientific">Serinicoccus hydrothermalis</name>
    <dbReference type="NCBI Taxonomy" id="1758689"/>
    <lineage>
        <taxon>Bacteria</taxon>
        <taxon>Bacillati</taxon>
        <taxon>Actinomycetota</taxon>
        <taxon>Actinomycetes</taxon>
        <taxon>Micrococcales</taxon>
        <taxon>Ornithinimicrobiaceae</taxon>
        <taxon>Serinicoccus</taxon>
    </lineage>
</organism>
<dbReference type="STRING" id="1758689.SGUI_2626"/>
<keyword evidence="3" id="KW-1185">Reference proteome</keyword>
<dbReference type="EMBL" id="CP014989">
    <property type="protein sequence ID" value="ANS80022.1"/>
    <property type="molecule type" value="Genomic_DNA"/>
</dbReference>